<dbReference type="EMBL" id="MU266330">
    <property type="protein sequence ID" value="KAH7930732.1"/>
    <property type="molecule type" value="Genomic_DNA"/>
</dbReference>
<gene>
    <name evidence="1" type="ORF">BV22DRAFT_1028178</name>
</gene>
<sequence>MAELLQQLILDTLDKSSQIHDTRTLTIPGQSEPAASHDAQITILGALNSLLSREIVTYDTHETLSHALTPEGAQIVLEGSHEARVWAALPAKGDGPPLSPADLKTRVGDEAAKVGQGRAFKSGWIAKEGSGLVKSVPSITDTTQLQLREVNSTGTLEAGEKHLAELRKRKLIVQRKGQWFTVHKGSSFTTSIAKLETDLTVDMLTSGAWKTSTFKKYNFEADGIPTSGGALHPLLKVREEIRNIFLEMGFEEMPTSSFVESGFWCFDALFVPQQHPARELQDTFYLSDPSTSLPPPTSYYDRVSSVHVNGGYGSLGYRAPWSDDESRRLLLRTHTTASSAAMLYKLAAKCRGEDVDGEGKGDVTKDAGDDGFRPAKLFSVDRVFRNETLDATHLAEFHQVEGVVADRGLTLADLIGFIRVWFKKMGMENLRFKPAYNPYTEPSLEIFAFHPLLHKWVEIGNSGMFRPEMLEPMGFPKDVRVHGWGIGLERPTMIRYGINNIRTLVGHKTSIENVENSPAVMF</sequence>
<name>A0ACB8BZ14_9AGAM</name>
<accession>A0ACB8BZ14</accession>
<comment type="caution">
    <text evidence="1">The sequence shown here is derived from an EMBL/GenBank/DDBJ whole genome shotgun (WGS) entry which is preliminary data.</text>
</comment>
<evidence type="ECO:0000313" key="2">
    <source>
        <dbReference type="Proteomes" id="UP000790709"/>
    </source>
</evidence>
<reference evidence="1" key="1">
    <citation type="journal article" date="2021" name="New Phytol.">
        <title>Evolutionary innovations through gain and loss of genes in the ectomycorrhizal Boletales.</title>
        <authorList>
            <person name="Wu G."/>
            <person name="Miyauchi S."/>
            <person name="Morin E."/>
            <person name="Kuo A."/>
            <person name="Drula E."/>
            <person name="Varga T."/>
            <person name="Kohler A."/>
            <person name="Feng B."/>
            <person name="Cao Y."/>
            <person name="Lipzen A."/>
            <person name="Daum C."/>
            <person name="Hundley H."/>
            <person name="Pangilinan J."/>
            <person name="Johnson J."/>
            <person name="Barry K."/>
            <person name="LaButti K."/>
            <person name="Ng V."/>
            <person name="Ahrendt S."/>
            <person name="Min B."/>
            <person name="Choi I.G."/>
            <person name="Park H."/>
            <person name="Plett J.M."/>
            <person name="Magnuson J."/>
            <person name="Spatafora J.W."/>
            <person name="Nagy L.G."/>
            <person name="Henrissat B."/>
            <person name="Grigoriev I.V."/>
            <person name="Yang Z.L."/>
            <person name="Xu J."/>
            <person name="Martin F.M."/>
        </authorList>
    </citation>
    <scope>NUCLEOTIDE SEQUENCE</scope>
    <source>
        <strain evidence="1">KUC20120723A-06</strain>
    </source>
</reference>
<evidence type="ECO:0000313" key="1">
    <source>
        <dbReference type="EMBL" id="KAH7930732.1"/>
    </source>
</evidence>
<organism evidence="1 2">
    <name type="scientific">Leucogyrophana mollusca</name>
    <dbReference type="NCBI Taxonomy" id="85980"/>
    <lineage>
        <taxon>Eukaryota</taxon>
        <taxon>Fungi</taxon>
        <taxon>Dikarya</taxon>
        <taxon>Basidiomycota</taxon>
        <taxon>Agaricomycotina</taxon>
        <taxon>Agaricomycetes</taxon>
        <taxon>Agaricomycetidae</taxon>
        <taxon>Boletales</taxon>
        <taxon>Boletales incertae sedis</taxon>
        <taxon>Leucogyrophana</taxon>
    </lineage>
</organism>
<protein>
    <submittedName>
        <fullName evidence="1">Uncharacterized protein</fullName>
    </submittedName>
</protein>
<proteinExistence type="predicted"/>
<keyword evidence="2" id="KW-1185">Reference proteome</keyword>
<dbReference type="Proteomes" id="UP000790709">
    <property type="component" value="Unassembled WGS sequence"/>
</dbReference>